<dbReference type="GO" id="GO:0043565">
    <property type="term" value="F:sequence-specific DNA binding"/>
    <property type="evidence" value="ECO:0007669"/>
    <property type="project" value="InterPro"/>
</dbReference>
<name>D2QG80_SPILD</name>
<protein>
    <submittedName>
        <fullName evidence="5">Transcriptional regulator, AraC family</fullName>
    </submittedName>
</protein>
<dbReference type="HOGENOM" id="CLU_000445_88_2_10"/>
<dbReference type="EMBL" id="CP001769">
    <property type="protein sequence ID" value="ADB36687.1"/>
    <property type="molecule type" value="Genomic_DNA"/>
</dbReference>
<dbReference type="Pfam" id="PF12833">
    <property type="entry name" value="HTH_18"/>
    <property type="match status" value="1"/>
</dbReference>
<dbReference type="GO" id="GO:0003700">
    <property type="term" value="F:DNA-binding transcription factor activity"/>
    <property type="evidence" value="ECO:0007669"/>
    <property type="project" value="InterPro"/>
</dbReference>
<dbReference type="SUPFAM" id="SSF46689">
    <property type="entry name" value="Homeodomain-like"/>
    <property type="match status" value="1"/>
</dbReference>
<accession>D2QG80</accession>
<dbReference type="InterPro" id="IPR009057">
    <property type="entry name" value="Homeodomain-like_sf"/>
</dbReference>
<dbReference type="Proteomes" id="UP000002028">
    <property type="component" value="Chromosome"/>
</dbReference>
<dbReference type="SMART" id="SM00342">
    <property type="entry name" value="HTH_ARAC"/>
    <property type="match status" value="1"/>
</dbReference>
<feature type="domain" description="HTH araC/xylS-type" evidence="4">
    <location>
        <begin position="207"/>
        <end position="305"/>
    </location>
</feature>
<evidence type="ECO:0000256" key="1">
    <source>
        <dbReference type="ARBA" id="ARBA00023015"/>
    </source>
</evidence>
<dbReference type="InterPro" id="IPR018060">
    <property type="entry name" value="HTH_AraC"/>
</dbReference>
<dbReference type="KEGG" id="sli:Slin_0623"/>
<keyword evidence="6" id="KW-1185">Reference proteome</keyword>
<reference evidence="5 6" key="1">
    <citation type="journal article" date="2010" name="Stand. Genomic Sci.">
        <title>Complete genome sequence of Spirosoma linguale type strain (1).</title>
        <authorList>
            <person name="Lail K."/>
            <person name="Sikorski J."/>
            <person name="Saunders E."/>
            <person name="Lapidus A."/>
            <person name="Glavina Del Rio T."/>
            <person name="Copeland A."/>
            <person name="Tice H."/>
            <person name="Cheng J.-F."/>
            <person name="Lucas S."/>
            <person name="Nolan M."/>
            <person name="Bruce D."/>
            <person name="Goodwin L."/>
            <person name="Pitluck S."/>
            <person name="Ivanova N."/>
            <person name="Mavromatis K."/>
            <person name="Ovchinnikova G."/>
            <person name="Pati A."/>
            <person name="Chen A."/>
            <person name="Palaniappan K."/>
            <person name="Land M."/>
            <person name="Hauser L."/>
            <person name="Chang Y.-J."/>
            <person name="Jeffries C.D."/>
            <person name="Chain P."/>
            <person name="Brettin T."/>
            <person name="Detter J.C."/>
            <person name="Schuetze A."/>
            <person name="Rohde M."/>
            <person name="Tindall B.J."/>
            <person name="Goeker M."/>
            <person name="Bristow J."/>
            <person name="Eisen J.A."/>
            <person name="Markowitz V."/>
            <person name="Hugenholtz P."/>
            <person name="Kyrpides N.C."/>
            <person name="Klenk H.-P."/>
            <person name="Chen F."/>
        </authorList>
    </citation>
    <scope>NUCLEOTIDE SEQUENCE [LARGE SCALE GENOMIC DNA]</scope>
    <source>
        <strain evidence="6">ATCC 33905 / DSM 74 / LMG 10896 / Claus 1</strain>
    </source>
</reference>
<evidence type="ECO:0000256" key="2">
    <source>
        <dbReference type="ARBA" id="ARBA00023125"/>
    </source>
</evidence>
<evidence type="ECO:0000256" key="3">
    <source>
        <dbReference type="ARBA" id="ARBA00023163"/>
    </source>
</evidence>
<sequence length="306" mass="35486">MKQKPTKIPTVTPNTLRNVVFNGLSWQTLHNRNLATFHLNRIEDARQGIRFPIPPHRKTVIDFIVLTRGSMVRRIGLTRHEVPARSFIFLPAYQICSDEWMSEDIQGYYCHFAPELLTKQGARQAIEQEFAFLHFQGHPPITLDETLFNDMLGLVTRLERVYQNKQADDMDLLGLYLLTLFTELQQALPPGLQSVRQPGQGALRTTELYKQALTQFIYENRQISDYARLLHISPNHLNKCVKRTTGQSARELLDEMVLLEAKVLLTHTDLSISEIAFKIGRQEPGNFTRFFRKKTGLSPRRFRLRE</sequence>
<dbReference type="AlphaFoldDB" id="D2QG80"/>
<dbReference type="SUPFAM" id="SSF51215">
    <property type="entry name" value="Regulatory protein AraC"/>
    <property type="match status" value="1"/>
</dbReference>
<dbReference type="STRING" id="504472.Slin_0623"/>
<gene>
    <name evidence="5" type="ordered locus">Slin_0623</name>
</gene>
<dbReference type="PANTHER" id="PTHR43280:SF32">
    <property type="entry name" value="TRANSCRIPTIONAL REGULATORY PROTEIN"/>
    <property type="match status" value="1"/>
</dbReference>
<dbReference type="eggNOG" id="COG2207">
    <property type="taxonomic scope" value="Bacteria"/>
</dbReference>
<dbReference type="RefSeq" id="WP_012925239.1">
    <property type="nucleotide sequence ID" value="NC_013730.1"/>
</dbReference>
<dbReference type="InterPro" id="IPR037923">
    <property type="entry name" value="HTH-like"/>
</dbReference>
<dbReference type="PANTHER" id="PTHR43280">
    <property type="entry name" value="ARAC-FAMILY TRANSCRIPTIONAL REGULATOR"/>
    <property type="match status" value="1"/>
</dbReference>
<evidence type="ECO:0000313" key="6">
    <source>
        <dbReference type="Proteomes" id="UP000002028"/>
    </source>
</evidence>
<keyword evidence="2" id="KW-0238">DNA-binding</keyword>
<evidence type="ECO:0000313" key="5">
    <source>
        <dbReference type="EMBL" id="ADB36687.1"/>
    </source>
</evidence>
<keyword evidence="1" id="KW-0805">Transcription regulation</keyword>
<keyword evidence="3" id="KW-0804">Transcription</keyword>
<dbReference type="PROSITE" id="PS01124">
    <property type="entry name" value="HTH_ARAC_FAMILY_2"/>
    <property type="match status" value="1"/>
</dbReference>
<dbReference type="Gene3D" id="1.10.10.60">
    <property type="entry name" value="Homeodomain-like"/>
    <property type="match status" value="1"/>
</dbReference>
<organism evidence="5 6">
    <name type="scientific">Spirosoma linguale (strain ATCC 33905 / DSM 74 / LMG 10896 / Claus 1)</name>
    <dbReference type="NCBI Taxonomy" id="504472"/>
    <lineage>
        <taxon>Bacteria</taxon>
        <taxon>Pseudomonadati</taxon>
        <taxon>Bacteroidota</taxon>
        <taxon>Cytophagia</taxon>
        <taxon>Cytophagales</taxon>
        <taxon>Cytophagaceae</taxon>
        <taxon>Spirosoma</taxon>
    </lineage>
</organism>
<proteinExistence type="predicted"/>
<evidence type="ECO:0000259" key="4">
    <source>
        <dbReference type="PROSITE" id="PS01124"/>
    </source>
</evidence>